<evidence type="ECO:0000256" key="2">
    <source>
        <dbReference type="ARBA" id="ARBA00022692"/>
    </source>
</evidence>
<evidence type="ECO:0000256" key="1">
    <source>
        <dbReference type="ARBA" id="ARBA00022475"/>
    </source>
</evidence>
<dbReference type="Gene3D" id="3.30.160.60">
    <property type="entry name" value="Classic Zinc Finger"/>
    <property type="match status" value="1"/>
</dbReference>
<evidence type="ECO:0000256" key="3">
    <source>
        <dbReference type="ARBA" id="ARBA00022989"/>
    </source>
</evidence>
<accession>A0A257LV77</accession>
<dbReference type="EC" id="4.2.2.29" evidence="7"/>
<name>A0A257LV77_UNCW3</name>
<reference evidence="9" key="1">
    <citation type="submission" date="2017-07" db="EMBL/GenBank/DDBJ databases">
        <title>Novel pathways for hydrocarbon cycling and metabolic interdependencies in hydrothermal sediment communities.</title>
        <authorList>
            <person name="Dombrowski N."/>
            <person name="Seitz K."/>
            <person name="Teske A."/>
            <person name="Baker B."/>
        </authorList>
    </citation>
    <scope>NUCLEOTIDE SEQUENCE [LARGE SCALE GENOMIC DNA]</scope>
</reference>
<comment type="similarity">
    <text evidence="7">Belongs to the transglycosylase MltG family.</text>
</comment>
<keyword evidence="2 7" id="KW-0812">Transmembrane</keyword>
<gene>
    <name evidence="7" type="primary">mltG</name>
    <name evidence="8" type="ORF">CGW93_00200</name>
</gene>
<dbReference type="HAMAP" id="MF_02065">
    <property type="entry name" value="MltG"/>
    <property type="match status" value="1"/>
</dbReference>
<keyword evidence="4 7" id="KW-0472">Membrane</keyword>
<dbReference type="GO" id="GO:0008932">
    <property type="term" value="F:lytic endotransglycosylase activity"/>
    <property type="evidence" value="ECO:0007669"/>
    <property type="project" value="UniProtKB-UniRule"/>
</dbReference>
<dbReference type="EMBL" id="NMUJ01000002">
    <property type="protein sequence ID" value="OYV03573.1"/>
    <property type="molecule type" value="Genomic_DNA"/>
</dbReference>
<protein>
    <recommendedName>
        <fullName evidence="7">Endolytic murein transglycosylase</fullName>
        <ecNumber evidence="7">4.2.2.29</ecNumber>
    </recommendedName>
    <alternativeName>
        <fullName evidence="7">Peptidoglycan lytic transglycosylase</fullName>
    </alternativeName>
    <alternativeName>
        <fullName evidence="7">Peptidoglycan polymerization terminase</fullName>
    </alternativeName>
</protein>
<keyword evidence="3 7" id="KW-1133">Transmembrane helix</keyword>
<keyword evidence="6 7" id="KW-0961">Cell wall biogenesis/degradation</keyword>
<dbReference type="Pfam" id="PF02618">
    <property type="entry name" value="YceG"/>
    <property type="match status" value="1"/>
</dbReference>
<feature type="site" description="Important for catalytic activity" evidence="7">
    <location>
        <position position="205"/>
    </location>
</feature>
<evidence type="ECO:0000313" key="9">
    <source>
        <dbReference type="Proteomes" id="UP000216312"/>
    </source>
</evidence>
<dbReference type="GO" id="GO:0009252">
    <property type="term" value="P:peptidoglycan biosynthetic process"/>
    <property type="evidence" value="ECO:0007669"/>
    <property type="project" value="UniProtKB-UniRule"/>
</dbReference>
<dbReference type="NCBIfam" id="TIGR00247">
    <property type="entry name" value="endolytic transglycosylase MltG"/>
    <property type="match status" value="1"/>
</dbReference>
<comment type="catalytic activity">
    <reaction evidence="7">
        <text>a peptidoglycan chain = a peptidoglycan chain with N-acetyl-1,6-anhydromuramyl-[peptide] at the reducing end + a peptidoglycan chain with N-acetylglucosamine at the non-reducing end.</text>
        <dbReference type="EC" id="4.2.2.29"/>
    </reaction>
</comment>
<evidence type="ECO:0000256" key="7">
    <source>
        <dbReference type="HAMAP-Rule" id="MF_02065"/>
    </source>
</evidence>
<proteinExistence type="inferred from homology"/>
<evidence type="ECO:0000256" key="6">
    <source>
        <dbReference type="ARBA" id="ARBA00023316"/>
    </source>
</evidence>
<dbReference type="Proteomes" id="UP000216312">
    <property type="component" value="Unassembled WGS sequence"/>
</dbReference>
<evidence type="ECO:0000256" key="4">
    <source>
        <dbReference type="ARBA" id="ARBA00023136"/>
    </source>
</evidence>
<dbReference type="GO" id="GO:0071555">
    <property type="term" value="P:cell wall organization"/>
    <property type="evidence" value="ECO:0007669"/>
    <property type="project" value="UniProtKB-KW"/>
</dbReference>
<dbReference type="GO" id="GO:0005886">
    <property type="term" value="C:plasma membrane"/>
    <property type="evidence" value="ECO:0007669"/>
    <property type="project" value="UniProtKB-UniRule"/>
</dbReference>
<sequence>MYLHSISHTTPMVWLILLPLISPSDTVTVLIPPGTTIHTISQTLHDSGIIQSPLLFRIWARLTATDRHLQSGLYRFPRPYTIEATLHKLRTGESELIKLTIPEGLTLDEIASLVASHLYVPRDSFLHYAHDTAFLHSLGIPATTAEGYLFPTTYFLPPFISARHVLKAMIRQFHHHITPAMLTRASQLGFSLHEIVTLASIIEKEAVLKSELPLISSVFHNRLSRGMKLEANPTVEYALGHKKRWLTQKDLQTPSPYNTYLYHGLPPSPICNPSLDAILAALYPADTDYLYFVSRGDGTHIFSKTYSAHQRAVRRLRKLWLR</sequence>
<dbReference type="PANTHER" id="PTHR30518">
    <property type="entry name" value="ENDOLYTIC MUREIN TRANSGLYCOSYLASE"/>
    <property type="match status" value="1"/>
</dbReference>
<organism evidence="8 9">
    <name type="scientific">candidate division WOR-3 bacterium 4484_18</name>
    <dbReference type="NCBI Taxonomy" id="2020626"/>
    <lineage>
        <taxon>Bacteria</taxon>
        <taxon>Bacteria division WOR-3</taxon>
    </lineage>
</organism>
<evidence type="ECO:0000313" key="8">
    <source>
        <dbReference type="EMBL" id="OYV03573.1"/>
    </source>
</evidence>
<dbReference type="CDD" id="cd08010">
    <property type="entry name" value="MltG_like"/>
    <property type="match status" value="1"/>
</dbReference>
<dbReference type="InterPro" id="IPR003770">
    <property type="entry name" value="MLTG-like"/>
</dbReference>
<comment type="caution">
    <text evidence="8">The sequence shown here is derived from an EMBL/GenBank/DDBJ whole genome shotgun (WGS) entry which is preliminary data.</text>
</comment>
<dbReference type="Gene3D" id="3.30.1490.480">
    <property type="entry name" value="Endolytic murein transglycosylase"/>
    <property type="match status" value="1"/>
</dbReference>
<evidence type="ECO:0000256" key="5">
    <source>
        <dbReference type="ARBA" id="ARBA00023239"/>
    </source>
</evidence>
<keyword evidence="1 7" id="KW-1003">Cell membrane</keyword>
<dbReference type="PANTHER" id="PTHR30518:SF2">
    <property type="entry name" value="ENDOLYTIC MUREIN TRANSGLYCOSYLASE"/>
    <property type="match status" value="1"/>
</dbReference>
<keyword evidence="5 7" id="KW-0456">Lyase</keyword>
<comment type="function">
    <text evidence="7">Functions as a peptidoglycan terminase that cleaves nascent peptidoglycan strands endolytically to terminate their elongation.</text>
</comment>
<dbReference type="AlphaFoldDB" id="A0A257LV77"/>